<name>A0AB39QH22_9ACTN</name>
<organism evidence="1">
    <name type="scientific">Streptomyces sp. R39</name>
    <dbReference type="NCBI Taxonomy" id="3238631"/>
    <lineage>
        <taxon>Bacteria</taxon>
        <taxon>Bacillati</taxon>
        <taxon>Actinomycetota</taxon>
        <taxon>Actinomycetes</taxon>
        <taxon>Kitasatosporales</taxon>
        <taxon>Streptomycetaceae</taxon>
        <taxon>Streptomyces</taxon>
    </lineage>
</organism>
<dbReference type="Gene3D" id="2.30.320.10">
    <property type="entry name" value="YwqG-like"/>
    <property type="match status" value="1"/>
</dbReference>
<dbReference type="RefSeq" id="WP_369220625.1">
    <property type="nucleotide sequence ID" value="NZ_CP163441.1"/>
</dbReference>
<dbReference type="EMBL" id="CP163441">
    <property type="protein sequence ID" value="XDQ40865.1"/>
    <property type="molecule type" value="Genomic_DNA"/>
</dbReference>
<reference evidence="1" key="1">
    <citation type="submission" date="2024-07" db="EMBL/GenBank/DDBJ databases">
        <authorList>
            <person name="Yu S.T."/>
        </authorList>
    </citation>
    <scope>NUCLEOTIDE SEQUENCE</scope>
    <source>
        <strain evidence="1">R39</strain>
    </source>
</reference>
<sequence>MSHRISAAPFDVESLIPELVGLGRETTLLYPRSGEPGVRSSSIGGPLLWPADEPWPLCTEPGHWKPLRTPTEVVGPEPVAMVPVVQLYARDVPELPFPAGMDVLQVVWCPLIHDDEVGAALPKVYWRSEQAVAAGGMLPDPPAPYEYEEEFVPRPCTVTPTRVVEYPNRDLPGDLAQALSQRFSEIEEAFGFSYYEMATTVQSKVGGYPGWLQQPDWPSCRCGRRMDHLLSITASEPIEGRWFPLDEQGPEISISSRWAMTDHTFVDTIGHGMDMGDLGGVYLFVCPECPDMPYTHRYDW</sequence>
<protein>
    <recommendedName>
        <fullName evidence="2">DUF1963 domain-containing protein</fullName>
    </recommendedName>
</protein>
<proteinExistence type="predicted"/>
<evidence type="ECO:0008006" key="2">
    <source>
        <dbReference type="Google" id="ProtNLM"/>
    </source>
</evidence>
<dbReference type="AlphaFoldDB" id="A0AB39QH22"/>
<evidence type="ECO:0000313" key="1">
    <source>
        <dbReference type="EMBL" id="XDQ40865.1"/>
    </source>
</evidence>
<accession>A0AB39QH22</accession>
<gene>
    <name evidence="1" type="ORF">AB5J52_00400</name>
</gene>